<gene>
    <name evidence="3" type="ORF">Hs20B_10590</name>
</gene>
<evidence type="ECO:0000313" key="3">
    <source>
        <dbReference type="EMBL" id="GFH40661.1"/>
    </source>
</evidence>
<sequence length="174" mass="18844">MIKKKKLLKLAGILLFAGSLALCTPITQVFAKTSQSTSSSAKDEKDDKPADNDTPPNATVKTVTITEAQMAEWKKAYPALDLTKFLKPTDPSTITPHTPTATDIAAFKEWIKQGGNPRNQVMQTVTAKVGETVANQMCDYLQAKFWQPLMNKANVASVVTETSGKKNVGAMQQG</sequence>
<feature type="chain" id="PRO_5039278970" evidence="2">
    <location>
        <begin position="22"/>
        <end position="174"/>
    </location>
</feature>
<name>A0A6A0B895_9LACT</name>
<accession>A0A6A0B895</accession>
<keyword evidence="4" id="KW-1185">Reference proteome</keyword>
<feature type="compositionally biased region" description="Basic and acidic residues" evidence="1">
    <location>
        <begin position="41"/>
        <end position="51"/>
    </location>
</feature>
<evidence type="ECO:0000256" key="2">
    <source>
        <dbReference type="SAM" id="SignalP"/>
    </source>
</evidence>
<dbReference type="EMBL" id="BLLH01000004">
    <property type="protein sequence ID" value="GFH40661.1"/>
    <property type="molecule type" value="Genomic_DNA"/>
</dbReference>
<evidence type="ECO:0000313" key="4">
    <source>
        <dbReference type="Proteomes" id="UP000475928"/>
    </source>
</evidence>
<proteinExistence type="predicted"/>
<keyword evidence="2" id="KW-0732">Signal</keyword>
<feature type="signal peptide" evidence="2">
    <location>
        <begin position="1"/>
        <end position="21"/>
    </location>
</feature>
<dbReference type="RefSeq" id="WP_172356354.1">
    <property type="nucleotide sequence ID" value="NZ_BLLH01000004.1"/>
</dbReference>
<dbReference type="Proteomes" id="UP000475928">
    <property type="component" value="Unassembled WGS sequence"/>
</dbReference>
<feature type="region of interest" description="Disordered" evidence="1">
    <location>
        <begin position="33"/>
        <end position="58"/>
    </location>
</feature>
<evidence type="ECO:0000256" key="1">
    <source>
        <dbReference type="SAM" id="MobiDB-lite"/>
    </source>
</evidence>
<organism evidence="3 4">
    <name type="scientific">Pseudolactococcus insecticola</name>
    <dbReference type="NCBI Taxonomy" id="2709158"/>
    <lineage>
        <taxon>Bacteria</taxon>
        <taxon>Bacillati</taxon>
        <taxon>Bacillota</taxon>
        <taxon>Bacilli</taxon>
        <taxon>Lactobacillales</taxon>
        <taxon>Streptococcaceae</taxon>
        <taxon>Pseudolactococcus</taxon>
    </lineage>
</organism>
<protein>
    <submittedName>
        <fullName evidence="3">Uncharacterized protein</fullName>
    </submittedName>
</protein>
<comment type="caution">
    <text evidence="3">The sequence shown here is derived from an EMBL/GenBank/DDBJ whole genome shotgun (WGS) entry which is preliminary data.</text>
</comment>
<reference evidence="3 4" key="1">
    <citation type="submission" date="2020-02" db="EMBL/GenBank/DDBJ databases">
        <title>Draft genome sequence of Lactococcus sp. Hs20B0-1.</title>
        <authorList>
            <person name="Noda S."/>
            <person name="Yuki M."/>
            <person name="Ohkuma M."/>
        </authorList>
    </citation>
    <scope>NUCLEOTIDE SEQUENCE [LARGE SCALE GENOMIC DNA]</scope>
    <source>
        <strain evidence="3 4">Hs20B0-1</strain>
    </source>
</reference>
<dbReference type="AlphaFoldDB" id="A0A6A0B895"/>